<evidence type="ECO:0000259" key="6">
    <source>
        <dbReference type="PROSITE" id="PS51866"/>
    </source>
</evidence>
<organism evidence="7">
    <name type="scientific">marine sediment metagenome</name>
    <dbReference type="NCBI Taxonomy" id="412755"/>
    <lineage>
        <taxon>unclassified sequences</taxon>
        <taxon>metagenomes</taxon>
        <taxon>ecological metagenomes</taxon>
    </lineage>
</organism>
<keyword evidence="2" id="KW-0500">Molybdenum</keyword>
<feature type="domain" description="Mop" evidence="6">
    <location>
        <begin position="299"/>
        <end position="363"/>
    </location>
</feature>
<dbReference type="InterPro" id="IPR027417">
    <property type="entry name" value="P-loop_NTPase"/>
</dbReference>
<dbReference type="Gene3D" id="2.40.50.100">
    <property type="match status" value="1"/>
</dbReference>
<comment type="caution">
    <text evidence="7">The sequence shown here is derived from an EMBL/GenBank/DDBJ whole genome shotgun (WGS) entry which is preliminary data.</text>
</comment>
<dbReference type="InterPro" id="IPR008995">
    <property type="entry name" value="Mo/tungstate-bd_C_term_dom"/>
</dbReference>
<accession>A0A0F9RE72</accession>
<dbReference type="Pfam" id="PF03459">
    <property type="entry name" value="TOBE"/>
    <property type="match status" value="1"/>
</dbReference>
<name>A0A0F9RE72_9ZZZZ</name>
<dbReference type="InterPro" id="IPR017871">
    <property type="entry name" value="ABC_transporter-like_CS"/>
</dbReference>
<dbReference type="AlphaFoldDB" id="A0A0F9RE72"/>
<dbReference type="PANTHER" id="PTHR42781">
    <property type="entry name" value="SPERMIDINE/PUTRESCINE IMPORT ATP-BINDING PROTEIN POTA"/>
    <property type="match status" value="1"/>
</dbReference>
<evidence type="ECO:0008006" key="8">
    <source>
        <dbReference type="Google" id="ProtNLM"/>
    </source>
</evidence>
<dbReference type="GO" id="GO:0005524">
    <property type="term" value="F:ATP binding"/>
    <property type="evidence" value="ECO:0007669"/>
    <property type="project" value="UniProtKB-KW"/>
</dbReference>
<evidence type="ECO:0000256" key="4">
    <source>
        <dbReference type="ARBA" id="ARBA00022840"/>
    </source>
</evidence>
<dbReference type="InterPro" id="IPR003439">
    <property type="entry name" value="ABC_transporter-like_ATP-bd"/>
</dbReference>
<reference evidence="7" key="1">
    <citation type="journal article" date="2015" name="Nature">
        <title>Complex archaea that bridge the gap between prokaryotes and eukaryotes.</title>
        <authorList>
            <person name="Spang A."/>
            <person name="Saw J.H."/>
            <person name="Jorgensen S.L."/>
            <person name="Zaremba-Niedzwiedzka K."/>
            <person name="Martijn J."/>
            <person name="Lind A.E."/>
            <person name="van Eijk R."/>
            <person name="Schleper C."/>
            <person name="Guy L."/>
            <person name="Ettema T.J."/>
        </authorList>
    </citation>
    <scope>NUCLEOTIDE SEQUENCE</scope>
</reference>
<evidence type="ECO:0000256" key="1">
    <source>
        <dbReference type="ARBA" id="ARBA00022448"/>
    </source>
</evidence>
<dbReference type="Gene3D" id="3.40.50.300">
    <property type="entry name" value="P-loop containing nucleotide triphosphate hydrolases"/>
    <property type="match status" value="1"/>
</dbReference>
<dbReference type="PROSITE" id="PS51866">
    <property type="entry name" value="MOP"/>
    <property type="match status" value="1"/>
</dbReference>
<keyword evidence="1" id="KW-0813">Transport</keyword>
<evidence type="ECO:0000256" key="3">
    <source>
        <dbReference type="ARBA" id="ARBA00022741"/>
    </source>
</evidence>
<sequence>MNLLEVQNISKDFIKNDDSIQNVLSDISFTVKKGECFTIIGPNGSGKTTLLRILGLVEDPTDGKILFLGKEMTNLSRKEKTKVRRRISFVRQKPVVMSTSVERNIGYGLKVRGVKEREIQQKTKKIIEIVGLKGLEKEKARSLSGGEIQRVAIAMNFILDPEIYLLDEVSANLDSRNVKLLDNFIMKIKQDREKTIIISTHDSLEAIKYADRIGVLINGQITQIGTPNEIFMTPKDEFTALFVGYENILYGTADIDEETGLSQIKVGDLVITASDQQEGDVKVCIRPESIGIVKKLPRDTSYRNTFEGRIENIRGLGNICHVIVSCESEKFLVTITELSREKLGLRKNTQVFINFKATDVKIL</sequence>
<evidence type="ECO:0000256" key="2">
    <source>
        <dbReference type="ARBA" id="ARBA00022505"/>
    </source>
</evidence>
<protein>
    <recommendedName>
        <fullName evidence="8">ABC transporter domain-containing protein</fullName>
    </recommendedName>
</protein>
<dbReference type="InterPro" id="IPR050093">
    <property type="entry name" value="ABC_SmlMolc_Importer"/>
</dbReference>
<dbReference type="InterPro" id="IPR003593">
    <property type="entry name" value="AAA+_ATPase"/>
</dbReference>
<evidence type="ECO:0000313" key="7">
    <source>
        <dbReference type="EMBL" id="KKN47882.1"/>
    </source>
</evidence>
<dbReference type="SMART" id="SM00382">
    <property type="entry name" value="AAA"/>
    <property type="match status" value="1"/>
</dbReference>
<dbReference type="PROSITE" id="PS50893">
    <property type="entry name" value="ABC_TRANSPORTER_2"/>
    <property type="match status" value="1"/>
</dbReference>
<dbReference type="GO" id="GO:0015689">
    <property type="term" value="P:molybdate ion transport"/>
    <property type="evidence" value="ECO:0007669"/>
    <property type="project" value="InterPro"/>
</dbReference>
<dbReference type="EMBL" id="LAZR01001252">
    <property type="protein sequence ID" value="KKN47882.1"/>
    <property type="molecule type" value="Genomic_DNA"/>
</dbReference>
<keyword evidence="4" id="KW-0067">ATP-binding</keyword>
<evidence type="ECO:0000259" key="5">
    <source>
        <dbReference type="PROSITE" id="PS50893"/>
    </source>
</evidence>
<dbReference type="GO" id="GO:0016887">
    <property type="term" value="F:ATP hydrolysis activity"/>
    <property type="evidence" value="ECO:0007669"/>
    <property type="project" value="InterPro"/>
</dbReference>
<dbReference type="Pfam" id="PF00005">
    <property type="entry name" value="ABC_tran"/>
    <property type="match status" value="1"/>
</dbReference>
<dbReference type="PANTHER" id="PTHR42781:SF4">
    <property type="entry name" value="SPERMIDINE_PUTRESCINE IMPORT ATP-BINDING PROTEIN POTA"/>
    <property type="match status" value="1"/>
</dbReference>
<dbReference type="SUPFAM" id="SSF50331">
    <property type="entry name" value="MOP-like"/>
    <property type="match status" value="1"/>
</dbReference>
<dbReference type="SUPFAM" id="SSF52540">
    <property type="entry name" value="P-loop containing nucleoside triphosphate hydrolases"/>
    <property type="match status" value="1"/>
</dbReference>
<dbReference type="InterPro" id="IPR004606">
    <property type="entry name" value="Mop_domain"/>
</dbReference>
<keyword evidence="3" id="KW-0547">Nucleotide-binding</keyword>
<dbReference type="InterPro" id="IPR005116">
    <property type="entry name" value="Transp-assoc_OB_typ1"/>
</dbReference>
<gene>
    <name evidence="7" type="ORF">LCGC14_0658600</name>
</gene>
<feature type="domain" description="ABC transporter" evidence="5">
    <location>
        <begin position="4"/>
        <end position="243"/>
    </location>
</feature>
<dbReference type="PROSITE" id="PS00211">
    <property type="entry name" value="ABC_TRANSPORTER_1"/>
    <property type="match status" value="1"/>
</dbReference>
<proteinExistence type="predicted"/>